<dbReference type="RefSeq" id="YP_009035307.1">
    <property type="nucleotide sequence ID" value="NC_024205.1"/>
</dbReference>
<evidence type="ECO:0000313" key="1">
    <source>
        <dbReference type="EMBL" id="AHZ10422.1"/>
    </source>
</evidence>
<accession>A0A024B1Z9</accession>
<proteinExistence type="predicted"/>
<name>A0A024B1Z9_9CAUD</name>
<evidence type="ECO:0000313" key="2">
    <source>
        <dbReference type="Proteomes" id="UP000026905"/>
    </source>
</evidence>
<reference evidence="2" key="1">
    <citation type="submission" date="2014-09" db="EMBL/GenBank/DDBJ databases">
        <authorList>
            <person name="Sauder A.B."/>
            <person name="McKenzie Q.R."/>
            <person name="Temple L.M."/>
            <person name="Alexis B.K."/>
            <person name="Al-Atrache Z."/>
            <person name="Lewis L.O."/>
            <person name="Loesser-Casey K.E."/>
            <person name="Mitchell K.J."/>
        </authorList>
    </citation>
    <scope>NUCLEOTIDE SEQUENCE [LARGE SCALE GENOMIC DNA]</scope>
</reference>
<organism evidence="1 2">
    <name type="scientific">Bacillus phage Hoody T</name>
    <dbReference type="NCBI Taxonomy" id="1486660"/>
    <lineage>
        <taxon>Viruses</taxon>
        <taxon>Duplodnaviria</taxon>
        <taxon>Heunggongvirae</taxon>
        <taxon>Uroviricota</taxon>
        <taxon>Caudoviricetes</taxon>
        <taxon>Herelleviridae</taxon>
        <taxon>Bastillevirinae</taxon>
        <taxon>Bastillevirus</taxon>
        <taxon>Bastillevirus hoodyT</taxon>
    </lineage>
</organism>
<dbReference type="EMBL" id="KJ489400">
    <property type="protein sequence ID" value="AHZ10422.1"/>
    <property type="molecule type" value="Genomic_DNA"/>
</dbReference>
<protein>
    <recommendedName>
        <fullName evidence="3">Lipoprotein</fullName>
    </recommendedName>
</protein>
<dbReference type="GeneID" id="19525172"/>
<sequence length="87" mass="9978">MKKILMGATFTCLLLTGCATKKDEPKKPKEPYELIIKMHDGLGISTYTQKEVKKYRISNGQIFIELNNGEVIYSTMYTLKEKGEEQQ</sequence>
<dbReference type="Proteomes" id="UP000026905">
    <property type="component" value="Segment"/>
</dbReference>
<keyword evidence="2" id="KW-1185">Reference proteome</keyword>
<evidence type="ECO:0008006" key="3">
    <source>
        <dbReference type="Google" id="ProtNLM"/>
    </source>
</evidence>
<dbReference type="KEGG" id="vg:19525172"/>
<dbReference type="PROSITE" id="PS51257">
    <property type="entry name" value="PROKAR_LIPOPROTEIN"/>
    <property type="match status" value="1"/>
</dbReference>